<comment type="caution">
    <text evidence="10">The sequence shown here is derived from an EMBL/GenBank/DDBJ whole genome shotgun (WGS) entry which is preliminary data.</text>
</comment>
<gene>
    <name evidence="10" type="ORF">GCM10009858_19590</name>
</gene>
<evidence type="ECO:0000313" key="10">
    <source>
        <dbReference type="EMBL" id="GAA2481885.1"/>
    </source>
</evidence>
<keyword evidence="4 10" id="KW-0067">ATP-binding</keyword>
<dbReference type="Gene3D" id="1.20.1560.10">
    <property type="entry name" value="ABC transporter type 1, transmembrane domain"/>
    <property type="match status" value="1"/>
</dbReference>
<dbReference type="SUPFAM" id="SSF52540">
    <property type="entry name" value="P-loop containing nucleoside triphosphate hydrolases"/>
    <property type="match status" value="1"/>
</dbReference>
<comment type="subcellular location">
    <subcellularLocation>
        <location evidence="1">Cell membrane</location>
        <topology evidence="1">Multi-pass membrane protein</topology>
    </subcellularLocation>
</comment>
<evidence type="ECO:0000256" key="6">
    <source>
        <dbReference type="ARBA" id="ARBA00023136"/>
    </source>
</evidence>
<feature type="domain" description="ABC transmembrane type-1" evidence="9">
    <location>
        <begin position="61"/>
        <end position="345"/>
    </location>
</feature>
<protein>
    <submittedName>
        <fullName evidence="10">ABC transporter ATP-binding protein</fullName>
    </submittedName>
</protein>
<name>A0ABP5YR81_9MICO</name>
<evidence type="ECO:0000313" key="11">
    <source>
        <dbReference type="Proteomes" id="UP001500730"/>
    </source>
</evidence>
<dbReference type="InterPro" id="IPR039421">
    <property type="entry name" value="Type_1_exporter"/>
</dbReference>
<evidence type="ECO:0000256" key="3">
    <source>
        <dbReference type="ARBA" id="ARBA00022741"/>
    </source>
</evidence>
<dbReference type="PROSITE" id="PS00211">
    <property type="entry name" value="ABC_TRANSPORTER_1"/>
    <property type="match status" value="1"/>
</dbReference>
<evidence type="ECO:0000256" key="7">
    <source>
        <dbReference type="SAM" id="Phobius"/>
    </source>
</evidence>
<reference evidence="11" key="1">
    <citation type="journal article" date="2019" name="Int. J. Syst. Evol. Microbiol.">
        <title>The Global Catalogue of Microorganisms (GCM) 10K type strain sequencing project: providing services to taxonomists for standard genome sequencing and annotation.</title>
        <authorList>
            <consortium name="The Broad Institute Genomics Platform"/>
            <consortium name="The Broad Institute Genome Sequencing Center for Infectious Disease"/>
            <person name="Wu L."/>
            <person name="Ma J."/>
        </authorList>
    </citation>
    <scope>NUCLEOTIDE SEQUENCE [LARGE SCALE GENOMIC DNA]</scope>
    <source>
        <strain evidence="11">JCM 16259</strain>
    </source>
</reference>
<proteinExistence type="predicted"/>
<dbReference type="PROSITE" id="PS50893">
    <property type="entry name" value="ABC_TRANSPORTER_2"/>
    <property type="match status" value="1"/>
</dbReference>
<dbReference type="PANTHER" id="PTHR43394">
    <property type="entry name" value="ATP-DEPENDENT PERMEASE MDL1, MITOCHONDRIAL"/>
    <property type="match status" value="1"/>
</dbReference>
<dbReference type="CDD" id="cd18550">
    <property type="entry name" value="ABC_6TM_exporter_like"/>
    <property type="match status" value="1"/>
</dbReference>
<dbReference type="InterPro" id="IPR036640">
    <property type="entry name" value="ABC1_TM_sf"/>
</dbReference>
<dbReference type="InterPro" id="IPR027417">
    <property type="entry name" value="P-loop_NTPase"/>
</dbReference>
<dbReference type="Pfam" id="PF00005">
    <property type="entry name" value="ABC_tran"/>
    <property type="match status" value="1"/>
</dbReference>
<dbReference type="GO" id="GO:0005524">
    <property type="term" value="F:ATP binding"/>
    <property type="evidence" value="ECO:0007669"/>
    <property type="project" value="UniProtKB-KW"/>
</dbReference>
<evidence type="ECO:0000259" key="9">
    <source>
        <dbReference type="PROSITE" id="PS50929"/>
    </source>
</evidence>
<dbReference type="InterPro" id="IPR011527">
    <property type="entry name" value="ABC1_TM_dom"/>
</dbReference>
<evidence type="ECO:0000256" key="2">
    <source>
        <dbReference type="ARBA" id="ARBA00022692"/>
    </source>
</evidence>
<keyword evidence="3" id="KW-0547">Nucleotide-binding</keyword>
<dbReference type="InterPro" id="IPR017871">
    <property type="entry name" value="ABC_transporter-like_CS"/>
</dbReference>
<dbReference type="PROSITE" id="PS50929">
    <property type="entry name" value="ABC_TM1F"/>
    <property type="match status" value="1"/>
</dbReference>
<dbReference type="Pfam" id="PF00664">
    <property type="entry name" value="ABC_membrane"/>
    <property type="match status" value="1"/>
</dbReference>
<feature type="transmembrane region" description="Helical" evidence="7">
    <location>
        <begin position="186"/>
        <end position="213"/>
    </location>
</feature>
<dbReference type="InterPro" id="IPR003593">
    <property type="entry name" value="AAA+_ATPase"/>
</dbReference>
<dbReference type="InterPro" id="IPR003439">
    <property type="entry name" value="ABC_transporter-like_ATP-bd"/>
</dbReference>
<keyword evidence="5 7" id="KW-1133">Transmembrane helix</keyword>
<evidence type="ECO:0000256" key="1">
    <source>
        <dbReference type="ARBA" id="ARBA00004651"/>
    </source>
</evidence>
<keyword evidence="11" id="KW-1185">Reference proteome</keyword>
<evidence type="ECO:0000259" key="8">
    <source>
        <dbReference type="PROSITE" id="PS50893"/>
    </source>
</evidence>
<keyword evidence="2 7" id="KW-0812">Transmembrane</keyword>
<feature type="domain" description="ABC transporter" evidence="8">
    <location>
        <begin position="381"/>
        <end position="619"/>
    </location>
</feature>
<keyword evidence="6 7" id="KW-0472">Membrane</keyword>
<feature type="transmembrane region" description="Helical" evidence="7">
    <location>
        <begin position="287"/>
        <end position="305"/>
    </location>
</feature>
<evidence type="ECO:0000256" key="5">
    <source>
        <dbReference type="ARBA" id="ARBA00022989"/>
    </source>
</evidence>
<organism evidence="10 11">
    <name type="scientific">Terrabacter carboxydivorans</name>
    <dbReference type="NCBI Taxonomy" id="619730"/>
    <lineage>
        <taxon>Bacteria</taxon>
        <taxon>Bacillati</taxon>
        <taxon>Actinomycetota</taxon>
        <taxon>Actinomycetes</taxon>
        <taxon>Micrococcales</taxon>
        <taxon>Intrasporangiaceae</taxon>
        <taxon>Terrabacter</taxon>
    </lineage>
</organism>
<dbReference type="EMBL" id="BAAARE010000007">
    <property type="protein sequence ID" value="GAA2481885.1"/>
    <property type="molecule type" value="Genomic_DNA"/>
</dbReference>
<feature type="transmembrane region" description="Helical" evidence="7">
    <location>
        <begin position="60"/>
        <end position="84"/>
    </location>
</feature>
<dbReference type="SUPFAM" id="SSF90123">
    <property type="entry name" value="ABC transporter transmembrane region"/>
    <property type="match status" value="1"/>
</dbReference>
<accession>A0ABP5YR81</accession>
<dbReference type="PANTHER" id="PTHR43394:SF1">
    <property type="entry name" value="ATP-BINDING CASSETTE SUB-FAMILY B MEMBER 10, MITOCHONDRIAL"/>
    <property type="match status" value="1"/>
</dbReference>
<dbReference type="Proteomes" id="UP001500730">
    <property type="component" value="Unassembled WGS sequence"/>
</dbReference>
<dbReference type="SMART" id="SM00382">
    <property type="entry name" value="AAA"/>
    <property type="match status" value="1"/>
</dbReference>
<dbReference type="Gene3D" id="3.40.50.300">
    <property type="entry name" value="P-loop containing nucleotide triphosphate hydrolases"/>
    <property type="match status" value="1"/>
</dbReference>
<feature type="transmembrane region" description="Helical" evidence="7">
    <location>
        <begin position="96"/>
        <end position="121"/>
    </location>
</feature>
<evidence type="ECO:0000256" key="4">
    <source>
        <dbReference type="ARBA" id="ARBA00022840"/>
    </source>
</evidence>
<sequence length="630" mass="67422">MLGGALRLGDHMSEFGNPLPGGVGGDKPKKIDPLDRAQLAESPVSLGRVASLFRPHVRTVVVVVALIVATSVISMAHPFLLRAVIDDALPHQDVRLLLLAVGGMLAVTVVSQLLGVVQTWLTTTVGQRVMHGLRTDVFRHLQRQSIAFFTRTRSGEVQSRLTHDIAGMQTVITTSATGVASNLTTVVATAIAMVALSPRLSLLSLLVIPPAVLMTRKVALVRREITSQRQRRLADLHSQVEEGLTVSGATLIKTLGAAEAAAERFAATSTDLIDLELRSQLAGRWRMATMQIMFAAIPALIYLAAGLPATSGGMTIGTLIAFTTLQTAIFRPLMGLLDIGAQWVTSMALFSRIFGYLDLPVDVAPPANPVPVEHDRLRGEVRLDGVSFSHDPAASERTYAVDDVSLRIPAGTTLAVVGETGSGKSTLGGLLARLHDPQSGRITIDGMDLRHLAPADLARIVGVVSQDTYLVHASIRDNLLLAAPGAGEDELWEALAAAQVAPLVASLPDGIDTVVGARGHRFSGGEKQRLAIARTLLRNPRVLVLDEATSALDNETERDLQGAIDRLMAGRTTLTIAHRLSTVRDAEQIAVLYHGRVVELGRHDELMERDGRYARLVRARESAERQAVAA</sequence>